<keyword evidence="3" id="KW-0012">Acyltransferase</keyword>
<accession>A0ABD6BWU8</accession>
<dbReference type="Gene3D" id="3.40.630.30">
    <property type="match status" value="1"/>
</dbReference>
<reference evidence="3 4" key="1">
    <citation type="journal article" date="2019" name="Int. J. Syst. Evol. Microbiol.">
        <title>The Global Catalogue of Microorganisms (GCM) 10K type strain sequencing project: providing services to taxonomists for standard genome sequencing and annotation.</title>
        <authorList>
            <consortium name="The Broad Institute Genomics Platform"/>
            <consortium name="The Broad Institute Genome Sequencing Center for Infectious Disease"/>
            <person name="Wu L."/>
            <person name="Ma J."/>
        </authorList>
    </citation>
    <scope>NUCLEOTIDE SEQUENCE [LARGE SCALE GENOMIC DNA]</scope>
    <source>
        <strain evidence="3 4">CGMCC 1.12859</strain>
    </source>
</reference>
<evidence type="ECO:0000313" key="3">
    <source>
        <dbReference type="EMBL" id="MFD1568618.1"/>
    </source>
</evidence>
<keyword evidence="3" id="KW-0808">Transferase</keyword>
<gene>
    <name evidence="3" type="ORF">ACFSAU_14070</name>
</gene>
<sequence length="333" mass="37443">MSIEVTTVDDAGRWNELLSETAGAAAFHHTGALEVFEAHSAGTCHRLVGLKGEEPVGLFPVFTMRKGPATAAVSPPPNLKLPYLGPQVLNRQSPKRRRRDKRNRRFVDACLDWLASEHSPNYTSIRTAPGYDDVRPFIWQEYETTPRYTYVVDIDRDPETLLSAFSTDARRNVTDEYDVEYELTEGSIDDIDRIVEQVEQRHAEQDESYPLDAAVVRDLYRSLPEGVVRPYVCRIDGSFTGGVINMEYGDHAVRWVGGAKVSADLPVNDLLDWAYITDAMERDVLTYDLAGANNPRIARFKAKFAPDLVPYYRLENGTRTMSTLSKLYGSLSG</sequence>
<dbReference type="EMBL" id="JBHUCZ010000012">
    <property type="protein sequence ID" value="MFD1568618.1"/>
    <property type="molecule type" value="Genomic_DNA"/>
</dbReference>
<dbReference type="Proteomes" id="UP001597139">
    <property type="component" value="Unassembled WGS sequence"/>
</dbReference>
<protein>
    <submittedName>
        <fullName evidence="3">GNAT family N-acetyltransferase</fullName>
        <ecNumber evidence="3">2.3.1.-</ecNumber>
    </submittedName>
</protein>
<evidence type="ECO:0000313" key="4">
    <source>
        <dbReference type="Proteomes" id="UP001597139"/>
    </source>
</evidence>
<dbReference type="EC" id="2.3.1.-" evidence="3"/>
<feature type="domain" description="BioF2-like acetyltransferase" evidence="2">
    <location>
        <begin position="169"/>
        <end position="294"/>
    </location>
</feature>
<dbReference type="AlphaFoldDB" id="A0ABD6BWU8"/>
<dbReference type="Pfam" id="PF13480">
    <property type="entry name" value="Acetyltransf_6"/>
    <property type="match status" value="1"/>
</dbReference>
<dbReference type="SUPFAM" id="SSF55729">
    <property type="entry name" value="Acyl-CoA N-acyltransferases (Nat)"/>
    <property type="match status" value="1"/>
</dbReference>
<feature type="region of interest" description="Disordered" evidence="1">
    <location>
        <begin position="83"/>
        <end position="102"/>
    </location>
</feature>
<comment type="caution">
    <text evidence="3">The sequence shown here is derived from an EMBL/GenBank/DDBJ whole genome shotgun (WGS) entry which is preliminary data.</text>
</comment>
<organism evidence="3 4">
    <name type="scientific">Halolamina litorea</name>
    <dbReference type="NCBI Taxonomy" id="1515593"/>
    <lineage>
        <taxon>Archaea</taxon>
        <taxon>Methanobacteriati</taxon>
        <taxon>Methanobacteriota</taxon>
        <taxon>Stenosarchaea group</taxon>
        <taxon>Halobacteria</taxon>
        <taxon>Halobacteriales</taxon>
        <taxon>Haloferacaceae</taxon>
    </lineage>
</organism>
<dbReference type="PANTHER" id="PTHR36174">
    <property type="entry name" value="LIPID II:GLYCINE GLYCYLTRANSFERASE"/>
    <property type="match status" value="1"/>
</dbReference>
<dbReference type="InterPro" id="IPR038740">
    <property type="entry name" value="BioF2-like_GNAT_dom"/>
</dbReference>
<feature type="compositionally biased region" description="Basic residues" evidence="1">
    <location>
        <begin position="93"/>
        <end position="102"/>
    </location>
</feature>
<dbReference type="InterPro" id="IPR016181">
    <property type="entry name" value="Acyl_CoA_acyltransferase"/>
</dbReference>
<dbReference type="GO" id="GO:0016746">
    <property type="term" value="F:acyltransferase activity"/>
    <property type="evidence" value="ECO:0007669"/>
    <property type="project" value="UniProtKB-KW"/>
</dbReference>
<dbReference type="RefSeq" id="WP_267648116.1">
    <property type="nucleotide sequence ID" value="NZ_JANHGR010000003.1"/>
</dbReference>
<name>A0ABD6BWU8_9EURY</name>
<dbReference type="InterPro" id="IPR050644">
    <property type="entry name" value="PG_Glycine_Bridge_Synth"/>
</dbReference>
<dbReference type="PANTHER" id="PTHR36174:SF1">
    <property type="entry name" value="LIPID II:GLYCINE GLYCYLTRANSFERASE"/>
    <property type="match status" value="1"/>
</dbReference>
<keyword evidence="4" id="KW-1185">Reference proteome</keyword>
<evidence type="ECO:0000259" key="2">
    <source>
        <dbReference type="Pfam" id="PF13480"/>
    </source>
</evidence>
<evidence type="ECO:0000256" key="1">
    <source>
        <dbReference type="SAM" id="MobiDB-lite"/>
    </source>
</evidence>
<proteinExistence type="predicted"/>